<reference evidence="1 2" key="1">
    <citation type="submission" date="2014-05" db="EMBL/GenBank/DDBJ databases">
        <title>Draft Genome Sequence of Kitasatospora cheerisanensis KCTC 2395.</title>
        <authorList>
            <person name="Nam D.H."/>
        </authorList>
    </citation>
    <scope>NUCLEOTIDE SEQUENCE [LARGE SCALE GENOMIC DNA]</scope>
    <source>
        <strain evidence="1 2">KCTC 2395</strain>
    </source>
</reference>
<dbReference type="PATRIC" id="fig|1348663.4.peg.2447"/>
<protein>
    <submittedName>
        <fullName evidence="1">Uncharacterized protein</fullName>
    </submittedName>
</protein>
<dbReference type="Proteomes" id="UP000027178">
    <property type="component" value="Unassembled WGS sequence"/>
</dbReference>
<gene>
    <name evidence="1" type="ORF">KCH_25290</name>
</gene>
<evidence type="ECO:0000313" key="2">
    <source>
        <dbReference type="Proteomes" id="UP000027178"/>
    </source>
</evidence>
<accession>A0A066Z5X3</accession>
<comment type="caution">
    <text evidence="1">The sequence shown here is derived from an EMBL/GenBank/DDBJ whole genome shotgun (WGS) entry which is preliminary data.</text>
</comment>
<name>A0A066Z5X3_9ACTN</name>
<dbReference type="HOGENOM" id="CLU_3311227_0_0_11"/>
<keyword evidence="2" id="KW-1185">Reference proteome</keyword>
<dbReference type="AlphaFoldDB" id="A0A066Z5X3"/>
<evidence type="ECO:0000313" key="1">
    <source>
        <dbReference type="EMBL" id="KDN85701.1"/>
    </source>
</evidence>
<sequence>MLTAQRPITVEAGDPVDLIDGQLCCEDCVLEHQWARSGL</sequence>
<organism evidence="1 2">
    <name type="scientific">Kitasatospora cheerisanensis KCTC 2395</name>
    <dbReference type="NCBI Taxonomy" id="1348663"/>
    <lineage>
        <taxon>Bacteria</taxon>
        <taxon>Bacillati</taxon>
        <taxon>Actinomycetota</taxon>
        <taxon>Actinomycetes</taxon>
        <taxon>Kitasatosporales</taxon>
        <taxon>Streptomycetaceae</taxon>
        <taxon>Kitasatospora</taxon>
    </lineage>
</organism>
<proteinExistence type="predicted"/>
<dbReference type="EMBL" id="JNBY01000079">
    <property type="protein sequence ID" value="KDN85701.1"/>
    <property type="molecule type" value="Genomic_DNA"/>
</dbReference>